<evidence type="ECO:0000313" key="1">
    <source>
        <dbReference type="EMBL" id="NDV63470.1"/>
    </source>
</evidence>
<dbReference type="EMBL" id="JAAGNX010000003">
    <property type="protein sequence ID" value="NDV63470.1"/>
    <property type="molecule type" value="Genomic_DNA"/>
</dbReference>
<dbReference type="Proteomes" id="UP000478417">
    <property type="component" value="Unassembled WGS sequence"/>
</dbReference>
<comment type="caution">
    <text evidence="1">The sequence shown here is derived from an EMBL/GenBank/DDBJ whole genome shotgun (WGS) entry which is preliminary data.</text>
</comment>
<sequence>MPEKKIKLQPATRDKKCQVCGAPYVYPEQNSNATRFHCEVCAQLPPAHRKILGRMAKRIDSLERKLKS</sequence>
<evidence type="ECO:0000313" key="2">
    <source>
        <dbReference type="Proteomes" id="UP000478417"/>
    </source>
</evidence>
<dbReference type="AlphaFoldDB" id="A0A6B2M762"/>
<protein>
    <submittedName>
        <fullName evidence="1">Uncharacterized protein</fullName>
    </submittedName>
</protein>
<name>A0A6B2M762_9BACT</name>
<reference evidence="1 2" key="1">
    <citation type="submission" date="2020-02" db="EMBL/GenBank/DDBJ databases">
        <title>Albibacoteraceae fam. nov., the first described family within the subdivision 4 Verrucomicrobia.</title>
        <authorList>
            <person name="Xi F."/>
        </authorList>
    </citation>
    <scope>NUCLEOTIDE SEQUENCE [LARGE SCALE GENOMIC DNA]</scope>
    <source>
        <strain evidence="1 2">CK1056</strain>
    </source>
</reference>
<keyword evidence="2" id="KW-1185">Reference proteome</keyword>
<gene>
    <name evidence="1" type="ORF">G0Q06_13475</name>
</gene>
<accession>A0A6B2M762</accession>
<dbReference type="RefSeq" id="WP_163967042.1">
    <property type="nucleotide sequence ID" value="NZ_JAAGNX010000003.1"/>
</dbReference>
<organism evidence="1 2">
    <name type="scientific">Oceanipulchritudo coccoides</name>
    <dbReference type="NCBI Taxonomy" id="2706888"/>
    <lineage>
        <taxon>Bacteria</taxon>
        <taxon>Pseudomonadati</taxon>
        <taxon>Verrucomicrobiota</taxon>
        <taxon>Opitutia</taxon>
        <taxon>Puniceicoccales</taxon>
        <taxon>Oceanipulchritudinaceae</taxon>
        <taxon>Oceanipulchritudo</taxon>
    </lineage>
</organism>
<proteinExistence type="predicted"/>